<organism evidence="2 3">
    <name type="scientific">Koribacter versatilis (strain Ellin345)</name>
    <dbReference type="NCBI Taxonomy" id="204669"/>
    <lineage>
        <taxon>Bacteria</taxon>
        <taxon>Pseudomonadati</taxon>
        <taxon>Acidobacteriota</taxon>
        <taxon>Terriglobia</taxon>
        <taxon>Terriglobales</taxon>
        <taxon>Candidatus Korobacteraceae</taxon>
        <taxon>Candidatus Korobacter</taxon>
    </lineage>
</organism>
<evidence type="ECO:0000256" key="1">
    <source>
        <dbReference type="SAM" id="Phobius"/>
    </source>
</evidence>
<accession>Q1ILW1</accession>
<evidence type="ECO:0000313" key="2">
    <source>
        <dbReference type="EMBL" id="ABF42139.1"/>
    </source>
</evidence>
<feature type="transmembrane region" description="Helical" evidence="1">
    <location>
        <begin position="57"/>
        <end position="77"/>
    </location>
</feature>
<proteinExistence type="predicted"/>
<reference evidence="2 3" key="1">
    <citation type="journal article" date="2009" name="Appl. Environ. Microbiol.">
        <title>Three genomes from the phylum Acidobacteria provide insight into the lifestyles of these microorganisms in soils.</title>
        <authorList>
            <person name="Ward N.L."/>
            <person name="Challacombe J.F."/>
            <person name="Janssen P.H."/>
            <person name="Henrissat B."/>
            <person name="Coutinho P.M."/>
            <person name="Wu M."/>
            <person name="Xie G."/>
            <person name="Haft D.H."/>
            <person name="Sait M."/>
            <person name="Badger J."/>
            <person name="Barabote R.D."/>
            <person name="Bradley B."/>
            <person name="Brettin T.S."/>
            <person name="Brinkac L.M."/>
            <person name="Bruce D."/>
            <person name="Creasy T."/>
            <person name="Daugherty S.C."/>
            <person name="Davidsen T.M."/>
            <person name="DeBoy R.T."/>
            <person name="Detter J.C."/>
            <person name="Dodson R.J."/>
            <person name="Durkin A.S."/>
            <person name="Ganapathy A."/>
            <person name="Gwinn-Giglio M."/>
            <person name="Han C.S."/>
            <person name="Khouri H."/>
            <person name="Kiss H."/>
            <person name="Kothari S.P."/>
            <person name="Madupu R."/>
            <person name="Nelson K.E."/>
            <person name="Nelson W.C."/>
            <person name="Paulsen I."/>
            <person name="Penn K."/>
            <person name="Ren Q."/>
            <person name="Rosovitz M.J."/>
            <person name="Selengut J.D."/>
            <person name="Shrivastava S."/>
            <person name="Sullivan S.A."/>
            <person name="Tapia R."/>
            <person name="Thompson L.S."/>
            <person name="Watkins K.L."/>
            <person name="Yang Q."/>
            <person name="Yu C."/>
            <person name="Zafar N."/>
            <person name="Zhou L."/>
            <person name="Kuske C.R."/>
        </authorList>
    </citation>
    <scope>NUCLEOTIDE SEQUENCE [LARGE SCALE GENOMIC DNA]</scope>
    <source>
        <strain evidence="2 3">Ellin345</strain>
    </source>
</reference>
<dbReference type="RefSeq" id="WP_011523938.1">
    <property type="nucleotide sequence ID" value="NC_008009.1"/>
</dbReference>
<keyword evidence="1" id="KW-1133">Transmembrane helix</keyword>
<dbReference type="STRING" id="204669.Acid345_3138"/>
<feature type="transmembrane region" description="Helical" evidence="1">
    <location>
        <begin position="150"/>
        <end position="170"/>
    </location>
</feature>
<dbReference type="Proteomes" id="UP000002432">
    <property type="component" value="Chromosome"/>
</dbReference>
<dbReference type="eggNOG" id="ENOG50323T9">
    <property type="taxonomic scope" value="Bacteria"/>
</dbReference>
<evidence type="ECO:0000313" key="3">
    <source>
        <dbReference type="Proteomes" id="UP000002432"/>
    </source>
</evidence>
<evidence type="ECO:0008006" key="4">
    <source>
        <dbReference type="Google" id="ProtNLM"/>
    </source>
</evidence>
<feature type="transmembrane region" description="Helical" evidence="1">
    <location>
        <begin position="98"/>
        <end position="117"/>
    </location>
</feature>
<sequence>MDDLHKALGDISSIRRQMARSTEFRGYGPWTMAITGLCTVVAGTTQAFLVPSPASQIMRYLAVWIVTAIVCATLSGIQMHSRSRRMHSSLSDEMINQAVEQFIPSVGAGALVTTVLVTCVPNAVWMLPGLWQVMFSLGIFASCRFLPRKIIFAAAWYLLCGLVCLSLADVRAFSPYAMAVPFGVGQLIVAAILYVANAGGSDEA</sequence>
<protein>
    <recommendedName>
        <fullName evidence="4">Transmembrane protein</fullName>
    </recommendedName>
</protein>
<dbReference type="KEGG" id="aba:Acid345_3138"/>
<dbReference type="OrthoDB" id="5624959at2"/>
<dbReference type="EnsemblBacteria" id="ABF42139">
    <property type="protein sequence ID" value="ABF42139"/>
    <property type="gene ID" value="Acid345_3138"/>
</dbReference>
<dbReference type="EMBL" id="CP000360">
    <property type="protein sequence ID" value="ABF42139.1"/>
    <property type="molecule type" value="Genomic_DNA"/>
</dbReference>
<name>Q1ILW1_KORVE</name>
<dbReference type="AlphaFoldDB" id="Q1ILW1"/>
<feature type="transmembrane region" description="Helical" evidence="1">
    <location>
        <begin position="27"/>
        <end position="51"/>
    </location>
</feature>
<dbReference type="HOGENOM" id="CLU_081780_0_0_0"/>
<keyword evidence="3" id="KW-1185">Reference proteome</keyword>
<keyword evidence="1" id="KW-0812">Transmembrane</keyword>
<keyword evidence="1" id="KW-0472">Membrane</keyword>
<feature type="transmembrane region" description="Helical" evidence="1">
    <location>
        <begin position="176"/>
        <end position="196"/>
    </location>
</feature>
<gene>
    <name evidence="2" type="ordered locus">Acid345_3138</name>
</gene>